<evidence type="ECO:0000313" key="1">
    <source>
        <dbReference type="EMBL" id="SEH09097.1"/>
    </source>
</evidence>
<gene>
    <name evidence="1" type="ORF">MBHS_04991</name>
</gene>
<dbReference type="AlphaFoldDB" id="A0A1H6FGD3"/>
<protein>
    <submittedName>
        <fullName evidence="1">Uncharacterized protein</fullName>
    </submittedName>
</protein>
<accession>A0A1H6FGD3</accession>
<sequence>MSDFDTCLRPAFTEKLLKRLQKGESLNLLSDDPDDVQRLFSEIKSRSSGVCWLRVSLKAYARSFDGFKQDLWRQLPQVQRGQTAPGQWKQLVNLLEQQDKPVWLWLDALHSLFENSQIDKQYNQDFVNSLNSLRNNEHFALLGVTEKPLNQSVFFVQGMDQPASVLELQPEKLPQLSAELIQKEIKRHDVVRYEQTTILQMVSDLQHRQYGFLAYVLSAVENGEFNGMPIEQKLQRWQAEFYQGGVNLRQSMKWRQWVFNWLKESLKWINVLKMLSPVWQFMRGIFSKKDK</sequence>
<reference evidence="1 2" key="1">
    <citation type="submission" date="2016-10" db="EMBL/GenBank/DDBJ databases">
        <authorList>
            <person name="de Groot N.N."/>
        </authorList>
    </citation>
    <scope>NUCLEOTIDE SEQUENCE [LARGE SCALE GENOMIC DNA]</scope>
    <source>
        <strain evidence="1">MBHS1</strain>
    </source>
</reference>
<dbReference type="Proteomes" id="UP000236724">
    <property type="component" value="Unassembled WGS sequence"/>
</dbReference>
<dbReference type="OrthoDB" id="5625664at2"/>
<organism evidence="1 2">
    <name type="scientific">Candidatus Venteria ishoeyi</name>
    <dbReference type="NCBI Taxonomy" id="1899563"/>
    <lineage>
        <taxon>Bacteria</taxon>
        <taxon>Pseudomonadati</taxon>
        <taxon>Pseudomonadota</taxon>
        <taxon>Gammaproteobacteria</taxon>
        <taxon>Thiotrichales</taxon>
        <taxon>Thiotrichaceae</taxon>
        <taxon>Venteria</taxon>
    </lineage>
</organism>
<keyword evidence="2" id="KW-1185">Reference proteome</keyword>
<name>A0A1H6FGD3_9GAMM</name>
<proteinExistence type="predicted"/>
<evidence type="ECO:0000313" key="2">
    <source>
        <dbReference type="Proteomes" id="UP000236724"/>
    </source>
</evidence>
<dbReference type="RefSeq" id="WP_146066933.1">
    <property type="nucleotide sequence ID" value="NZ_FMSV02000558.1"/>
</dbReference>
<dbReference type="EMBL" id="FMSV02000558">
    <property type="protein sequence ID" value="SEH09097.1"/>
    <property type="molecule type" value="Genomic_DNA"/>
</dbReference>